<feature type="transmembrane region" description="Helical" evidence="6">
    <location>
        <begin position="466"/>
        <end position="487"/>
    </location>
</feature>
<dbReference type="PANTHER" id="PTHR23501:SF191">
    <property type="entry name" value="VACUOLAR BASIC AMINO ACID TRANSPORTER 4"/>
    <property type="match status" value="1"/>
</dbReference>
<keyword evidence="5 6" id="KW-0472">Membrane</keyword>
<evidence type="ECO:0000313" key="8">
    <source>
        <dbReference type="EMBL" id="GEP23882.1"/>
    </source>
</evidence>
<dbReference type="PROSITE" id="PS50850">
    <property type="entry name" value="MFS"/>
    <property type="match status" value="1"/>
</dbReference>
<dbReference type="InterPro" id="IPR011701">
    <property type="entry name" value="MFS"/>
</dbReference>
<protein>
    <submittedName>
        <fullName evidence="8">MFS transporter</fullName>
    </submittedName>
</protein>
<sequence length="508" mass="55765">MRKEENTLSKRDIVIVTFALLLSNAMSGIDNTIINTALPAIISDLHGIEFMGWIVAVFLLGTAVSTPLWSKLGEHIGNKRSYQLAAMFFVIGSLLEGMSSNIVFLIISRTIAGIGNGGVVSLPYIIYARMYANPRKRMQVLGFVSASYSMATIIGPIVGGYIVDTFSWHWVFYLNVPIGLVSAILVQIYYRVEKETRKTSAVDYLGATLMTLGLISLLSAIEMIGNTKLIFIAAGFVVSAILLGLMFRHEERVEDPIIPSRLFRNRPLMIDFALFTLIWGAFIGFLIYSPMWAQGLLGTSALIGGATQIPSSITDFIGSGSVAPLRKYFTPQKVVALGIITLTISFVLLVVMGVKTPYWVLLLAAAFEGFGNGACFNELQVKVQQDAEMKDVPIATSFSFLIRMLSQTFTASIFGIIMNHALKNGVIQSGGRITMQMMNKLSDASNIGSLPKRLIPQMRIILHNGLHNIMILALILMLVALGINIWAQQLEKQKMLRSQHASEIKGTN</sequence>
<keyword evidence="3 6" id="KW-0812">Transmembrane</keyword>
<evidence type="ECO:0000256" key="3">
    <source>
        <dbReference type="ARBA" id="ARBA00022692"/>
    </source>
</evidence>
<keyword evidence="4 6" id="KW-1133">Transmembrane helix</keyword>
<dbReference type="Proteomes" id="UP000321409">
    <property type="component" value="Unassembled WGS sequence"/>
</dbReference>
<feature type="transmembrane region" description="Helical" evidence="6">
    <location>
        <begin position="82"/>
        <end position="104"/>
    </location>
</feature>
<evidence type="ECO:0000256" key="2">
    <source>
        <dbReference type="ARBA" id="ARBA00022448"/>
    </source>
</evidence>
<evidence type="ECO:0000256" key="6">
    <source>
        <dbReference type="SAM" id="Phobius"/>
    </source>
</evidence>
<dbReference type="InterPro" id="IPR020846">
    <property type="entry name" value="MFS_dom"/>
</dbReference>
<evidence type="ECO:0000256" key="5">
    <source>
        <dbReference type="ARBA" id="ARBA00023136"/>
    </source>
</evidence>
<keyword evidence="2" id="KW-0813">Transport</keyword>
<feature type="transmembrane region" description="Helical" evidence="6">
    <location>
        <begin position="168"/>
        <end position="190"/>
    </location>
</feature>
<feature type="transmembrane region" description="Helical" evidence="6">
    <location>
        <begin position="400"/>
        <end position="422"/>
    </location>
</feature>
<dbReference type="InterPro" id="IPR036259">
    <property type="entry name" value="MFS_trans_sf"/>
</dbReference>
<evidence type="ECO:0000256" key="1">
    <source>
        <dbReference type="ARBA" id="ARBA00004651"/>
    </source>
</evidence>
<dbReference type="SUPFAM" id="SSF103473">
    <property type="entry name" value="MFS general substrate transporter"/>
    <property type="match status" value="1"/>
</dbReference>
<proteinExistence type="predicted"/>
<reference evidence="8 9" key="1">
    <citation type="submission" date="2019-07" db="EMBL/GenBank/DDBJ databases">
        <title>Whole genome shotgun sequence of Lactobacillus diolivorans NBRC 107869.</title>
        <authorList>
            <person name="Hosoyama A."/>
            <person name="Uohara A."/>
            <person name="Ohji S."/>
            <person name="Ichikawa N."/>
        </authorList>
    </citation>
    <scope>NUCLEOTIDE SEQUENCE [LARGE SCALE GENOMIC DNA]</scope>
    <source>
        <strain evidence="8 9">NBRC 107869</strain>
    </source>
</reference>
<feature type="transmembrane region" description="Helical" evidence="6">
    <location>
        <begin position="110"/>
        <end position="128"/>
    </location>
</feature>
<gene>
    <name evidence="8" type="ORF">LDI01_14750</name>
</gene>
<evidence type="ECO:0000259" key="7">
    <source>
        <dbReference type="PROSITE" id="PS50850"/>
    </source>
</evidence>
<comment type="subcellular location">
    <subcellularLocation>
        <location evidence="1">Cell membrane</location>
        <topology evidence="1">Multi-pass membrane protein</topology>
    </subcellularLocation>
</comment>
<comment type="caution">
    <text evidence="8">The sequence shown here is derived from an EMBL/GenBank/DDBJ whole genome shotgun (WGS) entry which is preliminary data.</text>
</comment>
<evidence type="ECO:0000313" key="9">
    <source>
        <dbReference type="Proteomes" id="UP000321409"/>
    </source>
</evidence>
<feature type="transmembrane region" description="Helical" evidence="6">
    <location>
        <begin position="334"/>
        <end position="352"/>
    </location>
</feature>
<feature type="transmembrane region" description="Helical" evidence="6">
    <location>
        <begin position="358"/>
        <end position="379"/>
    </location>
</feature>
<feature type="domain" description="Major facilitator superfamily (MFS) profile" evidence="7">
    <location>
        <begin position="16"/>
        <end position="491"/>
    </location>
</feature>
<keyword evidence="9" id="KW-1185">Reference proteome</keyword>
<accession>A0ABQ0XCX2</accession>
<evidence type="ECO:0000256" key="4">
    <source>
        <dbReference type="ARBA" id="ARBA00022989"/>
    </source>
</evidence>
<feature type="transmembrane region" description="Helical" evidence="6">
    <location>
        <begin position="227"/>
        <end position="247"/>
    </location>
</feature>
<organism evidence="8 9">
    <name type="scientific">Lentilactobacillus diolivorans</name>
    <dbReference type="NCBI Taxonomy" id="179838"/>
    <lineage>
        <taxon>Bacteria</taxon>
        <taxon>Bacillati</taxon>
        <taxon>Bacillota</taxon>
        <taxon>Bacilli</taxon>
        <taxon>Lactobacillales</taxon>
        <taxon>Lactobacillaceae</taxon>
        <taxon>Lentilactobacillus</taxon>
    </lineage>
</organism>
<dbReference type="Pfam" id="PF07690">
    <property type="entry name" value="MFS_1"/>
    <property type="match status" value="1"/>
</dbReference>
<feature type="transmembrane region" description="Helical" evidence="6">
    <location>
        <begin position="268"/>
        <end position="288"/>
    </location>
</feature>
<name>A0ABQ0XCX2_9LACO</name>
<feature type="transmembrane region" description="Helical" evidence="6">
    <location>
        <begin position="202"/>
        <end position="221"/>
    </location>
</feature>
<dbReference type="PANTHER" id="PTHR23501">
    <property type="entry name" value="MAJOR FACILITATOR SUPERFAMILY"/>
    <property type="match status" value="1"/>
</dbReference>
<dbReference type="Gene3D" id="1.20.1250.20">
    <property type="entry name" value="MFS general substrate transporter like domains"/>
    <property type="match status" value="1"/>
</dbReference>
<feature type="transmembrane region" description="Helical" evidence="6">
    <location>
        <begin position="140"/>
        <end position="162"/>
    </location>
</feature>
<feature type="transmembrane region" description="Helical" evidence="6">
    <location>
        <begin position="51"/>
        <end position="70"/>
    </location>
</feature>
<dbReference type="EMBL" id="BKAB01000020">
    <property type="protein sequence ID" value="GEP23882.1"/>
    <property type="molecule type" value="Genomic_DNA"/>
</dbReference>